<name>A0A428ZHR5_KIBAR</name>
<feature type="transmembrane region" description="Helical" evidence="1">
    <location>
        <begin position="34"/>
        <end position="53"/>
    </location>
</feature>
<organism evidence="2 3">
    <name type="scientific">Kibdelosporangium aridum</name>
    <dbReference type="NCBI Taxonomy" id="2030"/>
    <lineage>
        <taxon>Bacteria</taxon>
        <taxon>Bacillati</taxon>
        <taxon>Actinomycetota</taxon>
        <taxon>Actinomycetes</taxon>
        <taxon>Pseudonocardiales</taxon>
        <taxon>Pseudonocardiaceae</taxon>
        <taxon>Kibdelosporangium</taxon>
    </lineage>
</organism>
<comment type="caution">
    <text evidence="2">The sequence shown here is derived from an EMBL/GenBank/DDBJ whole genome shotgun (WGS) entry which is preliminary data.</text>
</comment>
<evidence type="ECO:0000256" key="1">
    <source>
        <dbReference type="SAM" id="Phobius"/>
    </source>
</evidence>
<evidence type="ECO:0000313" key="3">
    <source>
        <dbReference type="Proteomes" id="UP000287547"/>
    </source>
</evidence>
<protein>
    <submittedName>
        <fullName evidence="2">Uncharacterized protein</fullName>
    </submittedName>
</protein>
<dbReference type="AlphaFoldDB" id="A0A428ZHR5"/>
<gene>
    <name evidence="2" type="ORF">DMH04_10790</name>
</gene>
<keyword evidence="1" id="KW-0812">Transmembrane</keyword>
<reference evidence="2 3" key="1">
    <citation type="submission" date="2018-05" db="EMBL/GenBank/DDBJ databases">
        <title>Evolution of GPA BGCs.</title>
        <authorList>
            <person name="Waglechner N."/>
            <person name="Wright G.D."/>
        </authorList>
    </citation>
    <scope>NUCLEOTIDE SEQUENCE [LARGE SCALE GENOMIC DNA]</scope>
    <source>
        <strain evidence="2 3">A82846</strain>
    </source>
</reference>
<sequence>MAAAGVRVLAFSVARAPGRALIPKTPGLLSDRAWTALAMGLTIGVFVLVGALAGRLTRSATERVEPTMDGKGVPPVLMVQSERRWCWCCSSAAPTKSHGRWTGSPRRS</sequence>
<accession>A0A428ZHR5</accession>
<evidence type="ECO:0000313" key="2">
    <source>
        <dbReference type="EMBL" id="RSM87498.1"/>
    </source>
</evidence>
<keyword evidence="1" id="KW-0472">Membrane</keyword>
<keyword evidence="1" id="KW-1133">Transmembrane helix</keyword>
<dbReference type="EMBL" id="QHKI01000006">
    <property type="protein sequence ID" value="RSM87498.1"/>
    <property type="molecule type" value="Genomic_DNA"/>
</dbReference>
<dbReference type="Proteomes" id="UP000287547">
    <property type="component" value="Unassembled WGS sequence"/>
</dbReference>
<proteinExistence type="predicted"/>